<dbReference type="InterPro" id="IPR000160">
    <property type="entry name" value="GGDEF_dom"/>
</dbReference>
<dbReference type="CDD" id="cd01949">
    <property type="entry name" value="GGDEF"/>
    <property type="match status" value="1"/>
</dbReference>
<dbReference type="PROSITE" id="PS50887">
    <property type="entry name" value="GGDEF"/>
    <property type="match status" value="1"/>
</dbReference>
<dbReference type="Pfam" id="PF00990">
    <property type="entry name" value="GGDEF"/>
    <property type="match status" value="1"/>
</dbReference>
<evidence type="ECO:0000313" key="2">
    <source>
        <dbReference type="EMBL" id="MFC0522308.1"/>
    </source>
</evidence>
<dbReference type="InterPro" id="IPR050469">
    <property type="entry name" value="Diguanylate_Cyclase"/>
</dbReference>
<dbReference type="Gene3D" id="3.30.70.270">
    <property type="match status" value="1"/>
</dbReference>
<sequence length="630" mass="72644">MTPFQNHSNIIKEVKVELYDIYMSLSNVSFCTALQEIAKLLRAKLEGKRATIYTYNEWDDDFSLTAVADLPGSRMEQTSIIELHAPLITYMKTRPCTTIERYGQQSLIPLCEQGNTQGYIILDFREKQDNTEFDVLLRDIGEEIRKFMQRLNGMRFMLQEERKYEKLFNVTKNFHSTMELEEILKEIIDTLEDFYAEFDYYLHLSHDYSSVPHLPIKELSYDLNETARASTQAYLTGEHQLEDCHRSRQSYFYAPLKGKQGVYGVLEIVAPRFILFPEKDIELITMLANAAGNSLENARLYHQSRKIITDLQLINETSHKLNSNLRLSETITYMTERITYSFNAEEVGFILFDEQNGSSYQLLKGSTTFFDKEASYPLVNWLAMQLKNKSEPLFVGDVQSKFPKWSTNYQAIMAIPMIQRGELTGMAVVLHQTPYFFSFDTFKLLQSLIHHSTLAFANSMLREELEQLVRTDYLTKLHSRKYLDEAIQTHIDLEHEGSFIIMDIDNFKLVNDVYGHQTGDRILVQVSTIIKECVGSLGICARWGGEEIAVYLPFLTLEEGYELGQKIVGKIEADTNPSVTVSCGVSYWNPSVHLDGKHLFMRADKALYKAKEAGKNTVRVEHYDVTQKGN</sequence>
<gene>
    <name evidence="2" type="ORF">ACFFGV_01730</name>
</gene>
<dbReference type="SUPFAM" id="SSF55073">
    <property type="entry name" value="Nucleotide cyclase"/>
    <property type="match status" value="1"/>
</dbReference>
<dbReference type="NCBIfam" id="TIGR00254">
    <property type="entry name" value="GGDEF"/>
    <property type="match status" value="1"/>
</dbReference>
<dbReference type="SMART" id="SM00065">
    <property type="entry name" value="GAF"/>
    <property type="match status" value="2"/>
</dbReference>
<accession>A0ABV6LIT5</accession>
<dbReference type="PANTHER" id="PTHR45138:SF9">
    <property type="entry name" value="DIGUANYLATE CYCLASE DGCM-RELATED"/>
    <property type="match status" value="1"/>
</dbReference>
<keyword evidence="2" id="KW-0548">Nucleotidyltransferase</keyword>
<keyword evidence="3" id="KW-1185">Reference proteome</keyword>
<reference evidence="2 3" key="1">
    <citation type="submission" date="2024-09" db="EMBL/GenBank/DDBJ databases">
        <authorList>
            <person name="Sun Q."/>
            <person name="Mori K."/>
        </authorList>
    </citation>
    <scope>NUCLEOTIDE SEQUENCE [LARGE SCALE GENOMIC DNA]</scope>
    <source>
        <strain evidence="2 3">NCAIM B.02529</strain>
    </source>
</reference>
<dbReference type="InterPro" id="IPR043128">
    <property type="entry name" value="Rev_trsase/Diguanyl_cyclase"/>
</dbReference>
<dbReference type="GO" id="GO:0052621">
    <property type="term" value="F:diguanylate cyclase activity"/>
    <property type="evidence" value="ECO:0007669"/>
    <property type="project" value="UniProtKB-EC"/>
</dbReference>
<feature type="domain" description="GGDEF" evidence="1">
    <location>
        <begin position="495"/>
        <end position="623"/>
    </location>
</feature>
<dbReference type="InterPro" id="IPR003018">
    <property type="entry name" value="GAF"/>
</dbReference>
<dbReference type="SUPFAM" id="SSF55781">
    <property type="entry name" value="GAF domain-like"/>
    <property type="match status" value="2"/>
</dbReference>
<keyword evidence="2" id="KW-0808">Transferase</keyword>
<dbReference type="InterPro" id="IPR029016">
    <property type="entry name" value="GAF-like_dom_sf"/>
</dbReference>
<evidence type="ECO:0000313" key="3">
    <source>
        <dbReference type="Proteomes" id="UP001589836"/>
    </source>
</evidence>
<dbReference type="InterPro" id="IPR029787">
    <property type="entry name" value="Nucleotide_cyclase"/>
</dbReference>
<comment type="caution">
    <text evidence="2">The sequence shown here is derived from an EMBL/GenBank/DDBJ whole genome shotgun (WGS) entry which is preliminary data.</text>
</comment>
<evidence type="ECO:0000259" key="1">
    <source>
        <dbReference type="PROSITE" id="PS50887"/>
    </source>
</evidence>
<dbReference type="EMBL" id="JBHLTP010000003">
    <property type="protein sequence ID" value="MFC0522308.1"/>
    <property type="molecule type" value="Genomic_DNA"/>
</dbReference>
<dbReference type="RefSeq" id="WP_377344842.1">
    <property type="nucleotide sequence ID" value="NZ_JBHLTP010000003.1"/>
</dbReference>
<dbReference type="SMART" id="SM00267">
    <property type="entry name" value="GGDEF"/>
    <property type="match status" value="1"/>
</dbReference>
<protein>
    <submittedName>
        <fullName evidence="2">Diguanylate cyclase domain-containing protein</fullName>
        <ecNumber evidence="2">2.7.7.65</ecNumber>
    </submittedName>
</protein>
<dbReference type="Proteomes" id="UP001589836">
    <property type="component" value="Unassembled WGS sequence"/>
</dbReference>
<organism evidence="2 3">
    <name type="scientific">Pontibacillus salicampi</name>
    <dbReference type="NCBI Taxonomy" id="1449801"/>
    <lineage>
        <taxon>Bacteria</taxon>
        <taxon>Bacillati</taxon>
        <taxon>Bacillota</taxon>
        <taxon>Bacilli</taxon>
        <taxon>Bacillales</taxon>
        <taxon>Bacillaceae</taxon>
        <taxon>Pontibacillus</taxon>
    </lineage>
</organism>
<dbReference type="PANTHER" id="PTHR45138">
    <property type="entry name" value="REGULATORY COMPONENTS OF SENSORY TRANSDUCTION SYSTEM"/>
    <property type="match status" value="1"/>
</dbReference>
<name>A0ABV6LIT5_9BACI</name>
<proteinExistence type="predicted"/>
<dbReference type="Gene3D" id="3.30.450.40">
    <property type="match status" value="2"/>
</dbReference>
<dbReference type="EC" id="2.7.7.65" evidence="2"/>